<dbReference type="PROSITE" id="PS51353">
    <property type="entry name" value="ARSC"/>
    <property type="match status" value="1"/>
</dbReference>
<evidence type="ECO:0000313" key="3">
    <source>
        <dbReference type="EMBL" id="PWG79654.1"/>
    </source>
</evidence>
<dbReference type="NCBIfam" id="TIGR01617">
    <property type="entry name" value="arsC_related"/>
    <property type="match status" value="1"/>
</dbReference>
<dbReference type="NCBIfam" id="NF008107">
    <property type="entry name" value="PRK10853.1"/>
    <property type="match status" value="1"/>
</dbReference>
<dbReference type="CDD" id="cd03035">
    <property type="entry name" value="ArsC_Yffb"/>
    <property type="match status" value="1"/>
</dbReference>
<dbReference type="InterPro" id="IPR006660">
    <property type="entry name" value="Arsenate_reductase-like"/>
</dbReference>
<keyword evidence="4" id="KW-1185">Reference proteome</keyword>
<evidence type="ECO:0000313" key="4">
    <source>
        <dbReference type="Proteomes" id="UP000245647"/>
    </source>
</evidence>
<comment type="caution">
    <text evidence="3">The sequence shown here is derived from an EMBL/GenBank/DDBJ whole genome shotgun (WGS) entry which is preliminary data.</text>
</comment>
<organism evidence="3 4">
    <name type="scientific">Pararcticibacter amylolyticus</name>
    <dbReference type="NCBI Taxonomy" id="2173175"/>
    <lineage>
        <taxon>Bacteria</taxon>
        <taxon>Pseudomonadati</taxon>
        <taxon>Bacteroidota</taxon>
        <taxon>Sphingobacteriia</taxon>
        <taxon>Sphingobacteriales</taxon>
        <taxon>Sphingobacteriaceae</taxon>
        <taxon>Pararcticibacter</taxon>
    </lineage>
</organism>
<dbReference type="EMBL" id="QEAS01000013">
    <property type="protein sequence ID" value="PWG79654.1"/>
    <property type="molecule type" value="Genomic_DNA"/>
</dbReference>
<comment type="similarity">
    <text evidence="1 2">Belongs to the ArsC family.</text>
</comment>
<dbReference type="PANTHER" id="PTHR30041:SF8">
    <property type="entry name" value="PROTEIN YFFB"/>
    <property type="match status" value="1"/>
</dbReference>
<dbReference type="InterPro" id="IPR006504">
    <property type="entry name" value="Tscrpt_reg_Spx/MgsR"/>
</dbReference>
<dbReference type="SUPFAM" id="SSF52833">
    <property type="entry name" value="Thioredoxin-like"/>
    <property type="match status" value="1"/>
</dbReference>
<evidence type="ECO:0000256" key="1">
    <source>
        <dbReference type="ARBA" id="ARBA00007198"/>
    </source>
</evidence>
<dbReference type="Proteomes" id="UP000245647">
    <property type="component" value="Unassembled WGS sequence"/>
</dbReference>
<dbReference type="InterPro" id="IPR036249">
    <property type="entry name" value="Thioredoxin-like_sf"/>
</dbReference>
<dbReference type="Pfam" id="PF03960">
    <property type="entry name" value="ArsC"/>
    <property type="match status" value="1"/>
</dbReference>
<evidence type="ECO:0000256" key="2">
    <source>
        <dbReference type="PROSITE-ProRule" id="PRU01282"/>
    </source>
</evidence>
<gene>
    <name evidence="3" type="ORF">DDR33_16485</name>
</gene>
<dbReference type="PANTHER" id="PTHR30041">
    <property type="entry name" value="ARSENATE REDUCTASE"/>
    <property type="match status" value="1"/>
</dbReference>
<dbReference type="RefSeq" id="WP_109416898.1">
    <property type="nucleotide sequence ID" value="NZ_QEAS01000013.1"/>
</dbReference>
<dbReference type="AlphaFoldDB" id="A0A2U2PEB4"/>
<dbReference type="Gene3D" id="3.40.30.10">
    <property type="entry name" value="Glutaredoxin"/>
    <property type="match status" value="1"/>
</dbReference>
<reference evidence="3 4" key="1">
    <citation type="submission" date="2018-04" db="EMBL/GenBank/DDBJ databases">
        <title>Pedobacter chongqingensis sp. nov., isolated from a rottenly hemp rope.</title>
        <authorList>
            <person name="Cai Y."/>
        </authorList>
    </citation>
    <scope>NUCLEOTIDE SEQUENCE [LARGE SCALE GENOMIC DNA]</scope>
    <source>
        <strain evidence="3 4">FJ4-8</strain>
    </source>
</reference>
<accession>A0A2U2PEB4</accession>
<protein>
    <submittedName>
        <fullName evidence="3">ArsC family reductase</fullName>
    </submittedName>
</protein>
<dbReference type="OrthoDB" id="9794155at2"/>
<proteinExistence type="inferred from homology"/>
<sequence>MIVYGIKNCDTVKKALSWLENHGVAYEFHDFKKLGISEEKLKEWSSLLGWEALLNKRGTTWRKLDPSVQNSITSEDAALQLMRIQTSVIKRPVIESGNQLLHGFDEELYTQKLL</sequence>
<name>A0A2U2PEB4_9SPHI</name>